<comment type="function">
    <text evidence="9">Acts as a magnesium transporter.</text>
</comment>
<comment type="caution">
    <text evidence="11">The sequence shown here is derived from an EMBL/GenBank/DDBJ whole genome shotgun (WGS) entry which is preliminary data.</text>
</comment>
<feature type="transmembrane region" description="Helical" evidence="9">
    <location>
        <begin position="312"/>
        <end position="339"/>
    </location>
</feature>
<sequence>MNEVVQDQLLEELERILHSQNTRKLETFIKKIRPFDRALLFERLSNIVWKKRITEALDNSGKAELLSHLHPEDQVLAISFIERSVLGSVLDEMQNDDLARMLDHLQNDQAETLVKVMSPEEADIVQKILSYPEESAGRLMTNRVVWINPEMTVTEAVQKLRQYSKIFETIHYLYVVNDKHQIEGVVSYRDLLLAEQDDLIKRIMSDNVMSVKSYIDQEEVARLIEQYDLIAMPVVDDNEKLIGLITVDDVIDVLIQEATEDIERLSGSGKEITFKTNAFTAFARRLPWLVLLLFIGLVSGSIISGFEETLASVVALAFFMPMIAGMTGNTGTQSLAVVVRGLTTNRIDKLTVTKLLIRELLVGIMIGATCGVLIAAIGYFWQGSITIGLIVGLSLLTTLIIGTLAGTIIPLILHRFKIDPAIASGPLITTLNDILSLLIYFGIATALLTRFPI</sequence>
<dbReference type="Pfam" id="PF00571">
    <property type="entry name" value="CBS"/>
    <property type="match status" value="2"/>
</dbReference>
<evidence type="ECO:0000256" key="3">
    <source>
        <dbReference type="ARBA" id="ARBA00022448"/>
    </source>
</evidence>
<dbReference type="Pfam" id="PF01769">
    <property type="entry name" value="MgtE"/>
    <property type="match status" value="1"/>
</dbReference>
<evidence type="ECO:0000256" key="8">
    <source>
        <dbReference type="PROSITE-ProRule" id="PRU00703"/>
    </source>
</evidence>
<keyword evidence="6 9" id="KW-1133">Transmembrane helix</keyword>
<evidence type="ECO:0000256" key="4">
    <source>
        <dbReference type="ARBA" id="ARBA00022692"/>
    </source>
</evidence>
<comment type="subcellular location">
    <subcellularLocation>
        <location evidence="9">Cell membrane</location>
        <topology evidence="9">Multi-pass membrane protein</topology>
    </subcellularLocation>
    <subcellularLocation>
        <location evidence="1">Membrane</location>
        <topology evidence="1">Multi-pass membrane protein</topology>
    </subcellularLocation>
</comment>
<evidence type="ECO:0000256" key="5">
    <source>
        <dbReference type="ARBA" id="ARBA00022842"/>
    </source>
</evidence>
<dbReference type="EMBL" id="PREZ01000003">
    <property type="protein sequence ID" value="PPA70872.1"/>
    <property type="molecule type" value="Genomic_DNA"/>
</dbReference>
<dbReference type="InterPro" id="IPR006667">
    <property type="entry name" value="SLC41_membr_dom"/>
</dbReference>
<dbReference type="Gene3D" id="1.25.60.10">
    <property type="entry name" value="MgtE N-terminal domain-like"/>
    <property type="match status" value="1"/>
</dbReference>
<evidence type="ECO:0000313" key="11">
    <source>
        <dbReference type="EMBL" id="PPA70872.1"/>
    </source>
</evidence>
<dbReference type="SUPFAM" id="SSF161093">
    <property type="entry name" value="MgtE membrane domain-like"/>
    <property type="match status" value="1"/>
</dbReference>
<evidence type="ECO:0000256" key="6">
    <source>
        <dbReference type="ARBA" id="ARBA00022989"/>
    </source>
</evidence>
<dbReference type="AlphaFoldDB" id="A0A2S5GCV7"/>
<keyword evidence="4 9" id="KW-0812">Transmembrane</keyword>
<dbReference type="SMART" id="SM00924">
    <property type="entry name" value="MgtE_N"/>
    <property type="match status" value="1"/>
</dbReference>
<dbReference type="Pfam" id="PF03448">
    <property type="entry name" value="MgtE_N"/>
    <property type="match status" value="1"/>
</dbReference>
<accession>A0A2S5GCV7</accession>
<evidence type="ECO:0000313" key="12">
    <source>
        <dbReference type="Proteomes" id="UP000239047"/>
    </source>
</evidence>
<dbReference type="OrthoDB" id="9790355at2"/>
<dbReference type="RefSeq" id="WP_104057622.1">
    <property type="nucleotide sequence ID" value="NZ_PREZ01000003.1"/>
</dbReference>
<dbReference type="Gene3D" id="3.10.580.10">
    <property type="entry name" value="CBS-domain"/>
    <property type="match status" value="1"/>
</dbReference>
<evidence type="ECO:0000256" key="2">
    <source>
        <dbReference type="ARBA" id="ARBA00009749"/>
    </source>
</evidence>
<dbReference type="NCBIfam" id="TIGR00400">
    <property type="entry name" value="mgtE"/>
    <property type="match status" value="1"/>
</dbReference>
<dbReference type="InterPro" id="IPR000644">
    <property type="entry name" value="CBS_dom"/>
</dbReference>
<dbReference type="InterPro" id="IPR038076">
    <property type="entry name" value="MgtE_N_sf"/>
</dbReference>
<feature type="domain" description="CBS" evidence="10">
    <location>
        <begin position="204"/>
        <end position="260"/>
    </location>
</feature>
<dbReference type="SUPFAM" id="SSF54631">
    <property type="entry name" value="CBS-domain pair"/>
    <property type="match status" value="1"/>
</dbReference>
<dbReference type="InterPro" id="IPR036739">
    <property type="entry name" value="SLC41_membr_dom_sf"/>
</dbReference>
<evidence type="ECO:0000256" key="7">
    <source>
        <dbReference type="ARBA" id="ARBA00023136"/>
    </source>
</evidence>
<name>A0A2S5GCV7_9BACL</name>
<dbReference type="GO" id="GO:0015095">
    <property type="term" value="F:magnesium ion transmembrane transporter activity"/>
    <property type="evidence" value="ECO:0007669"/>
    <property type="project" value="UniProtKB-UniRule"/>
</dbReference>
<dbReference type="Proteomes" id="UP000239047">
    <property type="component" value="Unassembled WGS sequence"/>
</dbReference>
<dbReference type="PROSITE" id="PS51371">
    <property type="entry name" value="CBS"/>
    <property type="match status" value="2"/>
</dbReference>
<feature type="transmembrane region" description="Helical" evidence="9">
    <location>
        <begin position="387"/>
        <end position="413"/>
    </location>
</feature>
<feature type="transmembrane region" description="Helical" evidence="9">
    <location>
        <begin position="360"/>
        <end position="381"/>
    </location>
</feature>
<gene>
    <name evidence="11" type="primary">mgtE</name>
    <name evidence="11" type="ORF">C4B60_08780</name>
</gene>
<keyword evidence="9" id="KW-0479">Metal-binding</keyword>
<dbReference type="PANTHER" id="PTHR43773">
    <property type="entry name" value="MAGNESIUM TRANSPORTER MGTE"/>
    <property type="match status" value="1"/>
</dbReference>
<comment type="similarity">
    <text evidence="2 9">Belongs to the SLC41A transporter family.</text>
</comment>
<comment type="caution">
    <text evidence="9">Lacks conserved residue(s) required for the propagation of feature annotation.</text>
</comment>
<dbReference type="InterPro" id="IPR046342">
    <property type="entry name" value="CBS_dom_sf"/>
</dbReference>
<dbReference type="GO" id="GO:0046872">
    <property type="term" value="F:metal ion binding"/>
    <property type="evidence" value="ECO:0007669"/>
    <property type="project" value="UniProtKB-KW"/>
</dbReference>
<dbReference type="PANTHER" id="PTHR43773:SF1">
    <property type="entry name" value="MAGNESIUM TRANSPORTER MGTE"/>
    <property type="match status" value="1"/>
</dbReference>
<keyword evidence="7 9" id="KW-0472">Membrane</keyword>
<organism evidence="11 12">
    <name type="scientific">Jeotgalibacillus proteolyticus</name>
    <dbReference type="NCBI Taxonomy" id="2082395"/>
    <lineage>
        <taxon>Bacteria</taxon>
        <taxon>Bacillati</taxon>
        <taxon>Bacillota</taxon>
        <taxon>Bacilli</taxon>
        <taxon>Bacillales</taxon>
        <taxon>Caryophanaceae</taxon>
        <taxon>Jeotgalibacillus</taxon>
    </lineage>
</organism>
<dbReference type="GO" id="GO:0005886">
    <property type="term" value="C:plasma membrane"/>
    <property type="evidence" value="ECO:0007669"/>
    <property type="project" value="UniProtKB-SubCell"/>
</dbReference>
<feature type="transmembrane region" description="Helical" evidence="9">
    <location>
        <begin position="286"/>
        <end position="306"/>
    </location>
</feature>
<keyword evidence="5 9" id="KW-0460">Magnesium</keyword>
<protein>
    <recommendedName>
        <fullName evidence="9">Magnesium transporter MgtE</fullName>
    </recommendedName>
</protein>
<proteinExistence type="inferred from homology"/>
<dbReference type="CDD" id="cd04606">
    <property type="entry name" value="CBS_pair_Mg_transporter"/>
    <property type="match status" value="1"/>
</dbReference>
<comment type="subunit">
    <text evidence="9">Homodimer.</text>
</comment>
<keyword evidence="3 9" id="KW-0813">Transport</keyword>
<evidence type="ECO:0000256" key="9">
    <source>
        <dbReference type="RuleBase" id="RU362011"/>
    </source>
</evidence>
<evidence type="ECO:0000259" key="10">
    <source>
        <dbReference type="PROSITE" id="PS51371"/>
    </source>
</evidence>
<dbReference type="InterPro" id="IPR006668">
    <property type="entry name" value="Mg_transptr_MgtE_intracell_dom"/>
</dbReference>
<keyword evidence="8" id="KW-0129">CBS domain</keyword>
<dbReference type="Gene3D" id="1.10.357.20">
    <property type="entry name" value="SLC41 divalent cation transporters, integral membrane domain"/>
    <property type="match status" value="1"/>
</dbReference>
<evidence type="ECO:0000256" key="1">
    <source>
        <dbReference type="ARBA" id="ARBA00004141"/>
    </source>
</evidence>
<dbReference type="SUPFAM" id="SSF158791">
    <property type="entry name" value="MgtE N-terminal domain-like"/>
    <property type="match status" value="1"/>
</dbReference>
<keyword evidence="12" id="KW-1185">Reference proteome</keyword>
<reference evidence="11 12" key="1">
    <citation type="submission" date="2018-02" db="EMBL/GenBank/DDBJ databases">
        <title>Jeotgalibacillus proteolyticum sp. nov. a protease producing bacterium isolated from ocean sediments of Laizhou Bay.</title>
        <authorList>
            <person name="Li Y."/>
        </authorList>
    </citation>
    <scope>NUCLEOTIDE SEQUENCE [LARGE SCALE GENOMIC DNA]</scope>
    <source>
        <strain evidence="11 12">22-7</strain>
    </source>
</reference>
<dbReference type="InterPro" id="IPR006669">
    <property type="entry name" value="MgtE_transporter"/>
</dbReference>
<keyword evidence="9" id="KW-1003">Cell membrane</keyword>
<feature type="domain" description="CBS" evidence="10">
    <location>
        <begin position="140"/>
        <end position="202"/>
    </location>
</feature>
<dbReference type="SMART" id="SM00116">
    <property type="entry name" value="CBS"/>
    <property type="match status" value="2"/>
</dbReference>